<dbReference type="Proteomes" id="UP000886653">
    <property type="component" value="Unassembled WGS sequence"/>
</dbReference>
<dbReference type="AlphaFoldDB" id="A0A9P6NT90"/>
<evidence type="ECO:0000313" key="3">
    <source>
        <dbReference type="Proteomes" id="UP000886653"/>
    </source>
</evidence>
<dbReference type="PANTHER" id="PTHR15410:SF2">
    <property type="entry name" value="HIRA-INTERACTING PROTEIN 3"/>
    <property type="match status" value="1"/>
</dbReference>
<name>A0A9P6NT90_9BASI</name>
<feature type="region of interest" description="Disordered" evidence="1">
    <location>
        <begin position="294"/>
        <end position="365"/>
    </location>
</feature>
<dbReference type="OrthoDB" id="552755at2759"/>
<gene>
    <name evidence="2" type="ORF">CROQUDRAFT_40257</name>
</gene>
<proteinExistence type="predicted"/>
<feature type="compositionally biased region" description="Basic and acidic residues" evidence="1">
    <location>
        <begin position="294"/>
        <end position="305"/>
    </location>
</feature>
<comment type="caution">
    <text evidence="2">The sequence shown here is derived from an EMBL/GenBank/DDBJ whole genome shotgun (WGS) entry which is preliminary data.</text>
</comment>
<sequence>MEPASNQIVKQVKIICRNAISAKTQDNLTPREIINELSKIFSIEIEFFKDKAIKTLIKDTARITIEQDGELEEEPEPKEDIKDSDHQFELEETLTVETNSKSKSKHTKEISSPKKTKANLKDNTESRNEPQVNKTGEGSTTKSNSECETIDRSTKREEKIGKKNTIKSAEFIDSDGEPIPGSPPSIEETVRKVKRKSSTNEHDSAPSSKQAKTKSKTGTSTKSNSTVDKQAEEIKRLKSYVVACGVRKRWAQEFLEHPTPQKQIQHLKSILTGLGMPSRCSMAKAKEIRQNRELKDELSELKGSIDDNEEEEGGGRSSRREKKRGKMVINDDESDSQSNEEGTSEIKVKKNPWAFLGDNLGDDSD</sequence>
<keyword evidence="3" id="KW-1185">Reference proteome</keyword>
<protein>
    <submittedName>
        <fullName evidence="2">Uncharacterized protein</fullName>
    </submittedName>
</protein>
<feature type="compositionally biased region" description="Basic and acidic residues" evidence="1">
    <location>
        <begin position="149"/>
        <end position="161"/>
    </location>
</feature>
<accession>A0A9P6NT90</accession>
<organism evidence="2 3">
    <name type="scientific">Cronartium quercuum f. sp. fusiforme G11</name>
    <dbReference type="NCBI Taxonomy" id="708437"/>
    <lineage>
        <taxon>Eukaryota</taxon>
        <taxon>Fungi</taxon>
        <taxon>Dikarya</taxon>
        <taxon>Basidiomycota</taxon>
        <taxon>Pucciniomycotina</taxon>
        <taxon>Pucciniomycetes</taxon>
        <taxon>Pucciniales</taxon>
        <taxon>Coleosporiaceae</taxon>
        <taxon>Cronartium</taxon>
    </lineage>
</organism>
<feature type="compositionally biased region" description="Polar residues" evidence="1">
    <location>
        <begin position="129"/>
        <end position="147"/>
    </location>
</feature>
<dbReference type="PANTHER" id="PTHR15410">
    <property type="entry name" value="HIRA-INTERACTING PROTEIN 3"/>
    <property type="match status" value="1"/>
</dbReference>
<evidence type="ECO:0000256" key="1">
    <source>
        <dbReference type="SAM" id="MobiDB-lite"/>
    </source>
</evidence>
<evidence type="ECO:0000313" key="2">
    <source>
        <dbReference type="EMBL" id="KAG0149116.1"/>
    </source>
</evidence>
<dbReference type="InterPro" id="IPR037647">
    <property type="entry name" value="HIRIP3"/>
</dbReference>
<feature type="compositionally biased region" description="Acidic residues" evidence="1">
    <location>
        <begin position="67"/>
        <end position="77"/>
    </location>
</feature>
<feature type="compositionally biased region" description="Low complexity" evidence="1">
    <location>
        <begin position="216"/>
        <end position="226"/>
    </location>
</feature>
<dbReference type="EMBL" id="MU167230">
    <property type="protein sequence ID" value="KAG0149116.1"/>
    <property type="molecule type" value="Genomic_DNA"/>
</dbReference>
<dbReference type="GO" id="GO:0005634">
    <property type="term" value="C:nucleus"/>
    <property type="evidence" value="ECO:0007669"/>
    <property type="project" value="TreeGrafter"/>
</dbReference>
<feature type="compositionally biased region" description="Basic and acidic residues" evidence="1">
    <location>
        <begin position="119"/>
        <end position="128"/>
    </location>
</feature>
<feature type="compositionally biased region" description="Basic and acidic residues" evidence="1">
    <location>
        <begin position="78"/>
        <end position="89"/>
    </location>
</feature>
<feature type="compositionally biased region" description="Basic residues" evidence="1">
    <location>
        <begin position="317"/>
        <end position="326"/>
    </location>
</feature>
<feature type="region of interest" description="Disordered" evidence="1">
    <location>
        <begin position="67"/>
        <end position="232"/>
    </location>
</feature>
<reference evidence="2" key="1">
    <citation type="submission" date="2013-11" db="EMBL/GenBank/DDBJ databases">
        <title>Genome sequence of the fusiform rust pathogen reveals effectors for host alternation and coevolution with pine.</title>
        <authorList>
            <consortium name="DOE Joint Genome Institute"/>
            <person name="Smith K."/>
            <person name="Pendleton A."/>
            <person name="Kubisiak T."/>
            <person name="Anderson C."/>
            <person name="Salamov A."/>
            <person name="Aerts A."/>
            <person name="Riley R."/>
            <person name="Clum A."/>
            <person name="Lindquist E."/>
            <person name="Ence D."/>
            <person name="Campbell M."/>
            <person name="Kronenberg Z."/>
            <person name="Feau N."/>
            <person name="Dhillon B."/>
            <person name="Hamelin R."/>
            <person name="Burleigh J."/>
            <person name="Smith J."/>
            <person name="Yandell M."/>
            <person name="Nelson C."/>
            <person name="Grigoriev I."/>
            <person name="Davis J."/>
        </authorList>
    </citation>
    <scope>NUCLEOTIDE SEQUENCE</scope>
    <source>
        <strain evidence="2">G11</strain>
    </source>
</reference>